<reference evidence="2 3" key="2">
    <citation type="submission" date="2018-11" db="EMBL/GenBank/DDBJ databases">
        <authorList>
            <consortium name="Pathogen Informatics"/>
        </authorList>
    </citation>
    <scope>NUCLEOTIDE SEQUENCE [LARGE SCALE GENOMIC DNA]</scope>
</reference>
<feature type="transmembrane region" description="Helical" evidence="1">
    <location>
        <begin position="43"/>
        <end position="67"/>
    </location>
</feature>
<accession>A0A0N4TX99</accession>
<keyword evidence="1" id="KW-0472">Membrane</keyword>
<evidence type="ECO:0000313" key="2">
    <source>
        <dbReference type="EMBL" id="VDN94709.1"/>
    </source>
</evidence>
<proteinExistence type="predicted"/>
<dbReference type="EMBL" id="UZAD01013406">
    <property type="protein sequence ID" value="VDN94709.1"/>
    <property type="molecule type" value="Genomic_DNA"/>
</dbReference>
<name>A0A0N4TX99_BRUPA</name>
<protein>
    <submittedName>
        <fullName evidence="4">XK-related protein</fullName>
    </submittedName>
</protein>
<dbReference type="AlphaFoldDB" id="A0A0N4TX99"/>
<reference evidence="4" key="1">
    <citation type="submission" date="2017-02" db="UniProtKB">
        <authorList>
            <consortium name="WormBaseParasite"/>
        </authorList>
    </citation>
    <scope>IDENTIFICATION</scope>
</reference>
<keyword evidence="1" id="KW-0812">Transmembrane</keyword>
<keyword evidence="3" id="KW-1185">Reference proteome</keyword>
<dbReference type="WBParaSite" id="BPAG_0001359601-mRNA-1">
    <property type="protein sequence ID" value="BPAG_0001359601-mRNA-1"/>
    <property type="gene ID" value="BPAG_0001359601"/>
</dbReference>
<evidence type="ECO:0000256" key="1">
    <source>
        <dbReference type="SAM" id="Phobius"/>
    </source>
</evidence>
<evidence type="ECO:0000313" key="4">
    <source>
        <dbReference type="WBParaSite" id="BPAG_0001359601-mRNA-1"/>
    </source>
</evidence>
<keyword evidence="1" id="KW-1133">Transmembrane helix</keyword>
<organism evidence="4">
    <name type="scientific">Brugia pahangi</name>
    <name type="common">Filarial nematode worm</name>
    <dbReference type="NCBI Taxonomy" id="6280"/>
    <lineage>
        <taxon>Eukaryota</taxon>
        <taxon>Metazoa</taxon>
        <taxon>Ecdysozoa</taxon>
        <taxon>Nematoda</taxon>
        <taxon>Chromadorea</taxon>
        <taxon>Rhabditida</taxon>
        <taxon>Spirurina</taxon>
        <taxon>Spiruromorpha</taxon>
        <taxon>Filarioidea</taxon>
        <taxon>Onchocercidae</taxon>
        <taxon>Brugia</taxon>
    </lineage>
</organism>
<sequence length="75" mass="8634">MDTVIYKPCEPLNQFFEALRHWFQVLLVLFSEYIGLSSEDDHYYITLALTTSVPIISILAILAAMSIEYETFSNP</sequence>
<gene>
    <name evidence="2" type="ORF">BPAG_LOCUS13524</name>
</gene>
<dbReference type="Proteomes" id="UP000278627">
    <property type="component" value="Unassembled WGS sequence"/>
</dbReference>
<evidence type="ECO:0000313" key="3">
    <source>
        <dbReference type="Proteomes" id="UP000278627"/>
    </source>
</evidence>